<evidence type="ECO:0000313" key="1">
    <source>
        <dbReference type="EMBL" id="CSA77897.1"/>
    </source>
</evidence>
<dbReference type="Proteomes" id="UP000044806">
    <property type="component" value="Unassembled WGS sequence"/>
</dbReference>
<reference evidence="1 2" key="1">
    <citation type="submission" date="2015-07" db="EMBL/GenBank/DDBJ databases">
        <authorList>
            <consortium name="Pathogen Informatics"/>
        </authorList>
    </citation>
    <scope>NUCLEOTIDE SEQUENCE [LARGE SCALE GENOMIC DNA]</scope>
    <source>
        <strain evidence="1 2">A51</strain>
    </source>
</reference>
<dbReference type="EMBL" id="CWOW01000012">
    <property type="protein sequence ID" value="CSA77897.1"/>
    <property type="molecule type" value="Genomic_DNA"/>
</dbReference>
<evidence type="ECO:0000313" key="2">
    <source>
        <dbReference type="Proteomes" id="UP000044806"/>
    </source>
</evidence>
<accession>A0A655QZZ3</accession>
<proteinExistence type="predicted"/>
<dbReference type="AlphaFoldDB" id="A0A655QZZ3"/>
<organism evidence="1 2">
    <name type="scientific">Vibrio cholerae</name>
    <dbReference type="NCBI Taxonomy" id="666"/>
    <lineage>
        <taxon>Bacteria</taxon>
        <taxon>Pseudomonadati</taxon>
        <taxon>Pseudomonadota</taxon>
        <taxon>Gammaproteobacteria</taxon>
        <taxon>Vibrionales</taxon>
        <taxon>Vibrionaceae</taxon>
        <taxon>Vibrio</taxon>
    </lineage>
</organism>
<sequence length="36" mass="3921">MPKSNRLIGETVSAYQLSTLSDDGLSMLIVSHDIQT</sequence>
<name>A0A655QZZ3_VIBCL</name>
<protein>
    <submittedName>
        <fullName evidence="1">Uncharacterized protein</fullName>
    </submittedName>
</protein>
<gene>
    <name evidence="1" type="ORF">ERS013165_02394</name>
</gene>